<gene>
    <name evidence="2" type="ORF">MF646_00140</name>
</gene>
<organism evidence="2 3">
    <name type="scientific">Halalkalibacter alkaliphilus</name>
    <dbReference type="NCBI Taxonomy" id="2917993"/>
    <lineage>
        <taxon>Bacteria</taxon>
        <taxon>Bacillati</taxon>
        <taxon>Bacillota</taxon>
        <taxon>Bacilli</taxon>
        <taxon>Bacillales</taxon>
        <taxon>Bacillaceae</taxon>
        <taxon>Halalkalibacter</taxon>
    </lineage>
</organism>
<dbReference type="PROSITE" id="PS51257">
    <property type="entry name" value="PROKAR_LIPOPROTEIN"/>
    <property type="match status" value="1"/>
</dbReference>
<evidence type="ECO:0000313" key="3">
    <source>
        <dbReference type="Proteomes" id="UP001139150"/>
    </source>
</evidence>
<evidence type="ECO:0000256" key="1">
    <source>
        <dbReference type="SAM" id="SignalP"/>
    </source>
</evidence>
<keyword evidence="1" id="KW-0732">Signal</keyword>
<dbReference type="RefSeq" id="WP_250094460.1">
    <property type="nucleotide sequence ID" value="NZ_JAKRYL010000001.1"/>
</dbReference>
<comment type="caution">
    <text evidence="2">The sequence shown here is derived from an EMBL/GenBank/DDBJ whole genome shotgun (WGS) entry which is preliminary data.</text>
</comment>
<sequence length="139" mass="15983">MKKVMSFFIFILLLAGCSSELTFAEIEIATTNNDVRTFFESVEDTNGAHLYFDRDRVIYVMLNGKNVIQGENAIHFTDFSVDSDGKILNIHYIEEETENHSDATLKHQVVYKIKKYKQYETIRSFKNGNEVSFHAVSGN</sequence>
<dbReference type="AlphaFoldDB" id="A0A9X1ZVR3"/>
<dbReference type="Proteomes" id="UP001139150">
    <property type="component" value="Unassembled WGS sequence"/>
</dbReference>
<reference evidence="2" key="1">
    <citation type="submission" date="2022-02" db="EMBL/GenBank/DDBJ databases">
        <title>Halalkalibacter sp. nov. isolated from Lonar Lake, India.</title>
        <authorList>
            <person name="Joshi A."/>
            <person name="Thite S."/>
            <person name="Lodha T."/>
        </authorList>
    </citation>
    <scope>NUCLEOTIDE SEQUENCE</scope>
    <source>
        <strain evidence="2">MEB205</strain>
    </source>
</reference>
<accession>A0A9X1ZVR3</accession>
<dbReference type="EMBL" id="JAKRYL010000001">
    <property type="protein sequence ID" value="MCL7745518.1"/>
    <property type="molecule type" value="Genomic_DNA"/>
</dbReference>
<feature type="signal peptide" evidence="1">
    <location>
        <begin position="1"/>
        <end position="24"/>
    </location>
</feature>
<evidence type="ECO:0008006" key="4">
    <source>
        <dbReference type="Google" id="ProtNLM"/>
    </source>
</evidence>
<proteinExistence type="predicted"/>
<name>A0A9X1ZVR3_9BACI</name>
<feature type="chain" id="PRO_5040735670" description="Lipoprotein" evidence="1">
    <location>
        <begin position="25"/>
        <end position="139"/>
    </location>
</feature>
<protein>
    <recommendedName>
        <fullName evidence="4">Lipoprotein</fullName>
    </recommendedName>
</protein>
<evidence type="ECO:0000313" key="2">
    <source>
        <dbReference type="EMBL" id="MCL7745518.1"/>
    </source>
</evidence>
<keyword evidence="3" id="KW-1185">Reference proteome</keyword>